<sequence length="106" mass="11782">MEIEAVVDSSMLLKIQVKKENLNNYSSIFSVMRFTKDVALIEKFVGKHGDDKVGSSDNEMSTPVKFKDTENNRNDAHGAKKELLGEFSSSASSKKVKVVVKNEKEA</sequence>
<feature type="compositionally biased region" description="Basic and acidic residues" evidence="1">
    <location>
        <begin position="65"/>
        <end position="74"/>
    </location>
</feature>
<name>A0A9P0ZZH2_CUSEU</name>
<keyword evidence="3" id="KW-1185">Reference proteome</keyword>
<dbReference type="OrthoDB" id="1216583at2759"/>
<protein>
    <submittedName>
        <fullName evidence="2">Uncharacterized protein</fullName>
    </submittedName>
</protein>
<organism evidence="2 3">
    <name type="scientific">Cuscuta europaea</name>
    <name type="common">European dodder</name>
    <dbReference type="NCBI Taxonomy" id="41803"/>
    <lineage>
        <taxon>Eukaryota</taxon>
        <taxon>Viridiplantae</taxon>
        <taxon>Streptophyta</taxon>
        <taxon>Embryophyta</taxon>
        <taxon>Tracheophyta</taxon>
        <taxon>Spermatophyta</taxon>
        <taxon>Magnoliopsida</taxon>
        <taxon>eudicotyledons</taxon>
        <taxon>Gunneridae</taxon>
        <taxon>Pentapetalae</taxon>
        <taxon>asterids</taxon>
        <taxon>lamiids</taxon>
        <taxon>Solanales</taxon>
        <taxon>Convolvulaceae</taxon>
        <taxon>Cuscuteae</taxon>
        <taxon>Cuscuta</taxon>
        <taxon>Cuscuta subgen. Cuscuta</taxon>
    </lineage>
</organism>
<feature type="region of interest" description="Disordered" evidence="1">
    <location>
        <begin position="49"/>
        <end position="74"/>
    </location>
</feature>
<accession>A0A9P0ZZH2</accession>
<evidence type="ECO:0000313" key="3">
    <source>
        <dbReference type="Proteomes" id="UP001152484"/>
    </source>
</evidence>
<dbReference type="AlphaFoldDB" id="A0A9P0ZZH2"/>
<comment type="caution">
    <text evidence="2">The sequence shown here is derived from an EMBL/GenBank/DDBJ whole genome shotgun (WGS) entry which is preliminary data.</text>
</comment>
<evidence type="ECO:0000256" key="1">
    <source>
        <dbReference type="SAM" id="MobiDB-lite"/>
    </source>
</evidence>
<evidence type="ECO:0000313" key="2">
    <source>
        <dbReference type="EMBL" id="CAH9119660.1"/>
    </source>
</evidence>
<proteinExistence type="predicted"/>
<reference evidence="2" key="1">
    <citation type="submission" date="2022-07" db="EMBL/GenBank/DDBJ databases">
        <authorList>
            <person name="Macas J."/>
            <person name="Novak P."/>
            <person name="Neumann P."/>
        </authorList>
    </citation>
    <scope>NUCLEOTIDE SEQUENCE</scope>
</reference>
<dbReference type="EMBL" id="CAMAPE010000080">
    <property type="protein sequence ID" value="CAH9119660.1"/>
    <property type="molecule type" value="Genomic_DNA"/>
</dbReference>
<dbReference type="Proteomes" id="UP001152484">
    <property type="component" value="Unassembled WGS sequence"/>
</dbReference>
<gene>
    <name evidence="2" type="ORF">CEURO_LOCUS22425</name>
</gene>